<organism evidence="1">
    <name type="scientific">uncultured Caudovirales phage</name>
    <dbReference type="NCBI Taxonomy" id="2100421"/>
    <lineage>
        <taxon>Viruses</taxon>
        <taxon>Duplodnaviria</taxon>
        <taxon>Heunggongvirae</taxon>
        <taxon>Uroviricota</taxon>
        <taxon>Caudoviricetes</taxon>
        <taxon>Peduoviridae</taxon>
        <taxon>Maltschvirus</taxon>
        <taxon>Maltschvirus maltsch</taxon>
    </lineage>
</organism>
<name>A0A6J5RCL9_9CAUD</name>
<gene>
    <name evidence="1" type="ORF">UFOVP1233_10</name>
</gene>
<reference evidence="1" key="1">
    <citation type="submission" date="2020-05" db="EMBL/GenBank/DDBJ databases">
        <authorList>
            <person name="Chiriac C."/>
            <person name="Salcher M."/>
            <person name="Ghai R."/>
            <person name="Kavagutti S V."/>
        </authorList>
    </citation>
    <scope>NUCLEOTIDE SEQUENCE</scope>
</reference>
<sequence>MAQALGISAQRVGQLKREGMPMETLEAAAAWRDAREATRRSAAPVATMDTLTDLTLEQSIGTHKARVEHAGEIWDAAMRGGDRDQGRYQTSYNQAFKTLIDLEAELERRRTANGEFISAKEAGEAMRELMAEVVNRLDKLALDCAEGCNPETPAKAVKALEAWARKTREDLSRATG</sequence>
<proteinExistence type="predicted"/>
<protein>
    <submittedName>
        <fullName evidence="1">Uncharacterized protein</fullName>
    </submittedName>
</protein>
<dbReference type="EMBL" id="LR797187">
    <property type="protein sequence ID" value="CAB4192127.1"/>
    <property type="molecule type" value="Genomic_DNA"/>
</dbReference>
<evidence type="ECO:0000313" key="1">
    <source>
        <dbReference type="EMBL" id="CAB4192127.1"/>
    </source>
</evidence>
<accession>A0A6J5RCL9</accession>